<evidence type="ECO:0000313" key="2">
    <source>
        <dbReference type="EMBL" id="BAB63887.1"/>
    </source>
</evidence>
<gene>
    <name evidence="2" type="primary">P0440D10.20</name>
</gene>
<feature type="compositionally biased region" description="Low complexity" evidence="1">
    <location>
        <begin position="37"/>
        <end position="47"/>
    </location>
</feature>
<dbReference type="Proteomes" id="UP000817658">
    <property type="component" value="Chromosome 1"/>
</dbReference>
<accession>Q94CN5</accession>
<organism evidence="2">
    <name type="scientific">Oryza sativa subsp. japonica</name>
    <name type="common">Rice</name>
    <dbReference type="NCBI Taxonomy" id="39947"/>
    <lineage>
        <taxon>Eukaryota</taxon>
        <taxon>Viridiplantae</taxon>
        <taxon>Streptophyta</taxon>
        <taxon>Embryophyta</taxon>
        <taxon>Tracheophyta</taxon>
        <taxon>Spermatophyta</taxon>
        <taxon>Magnoliopsida</taxon>
        <taxon>Liliopsida</taxon>
        <taxon>Poales</taxon>
        <taxon>Poaceae</taxon>
        <taxon>BOP clade</taxon>
        <taxon>Oryzoideae</taxon>
        <taxon>Oryzeae</taxon>
        <taxon>Oryzinae</taxon>
        <taxon>Oryza</taxon>
        <taxon>Oryza sativa</taxon>
    </lineage>
</organism>
<sequence>MQAGSGRRGCARAGGRWRAGGRRPAVAQPRAGKREVGGAAARRQAAGGRRRRAAADVDDNNYANLTGVGTGSSRFDQFDAFTQSIDFVADLVIIQ</sequence>
<protein>
    <submittedName>
        <fullName evidence="2">Uncharacterized protein</fullName>
    </submittedName>
</protein>
<feature type="region of interest" description="Disordered" evidence="1">
    <location>
        <begin position="1"/>
        <end position="54"/>
    </location>
</feature>
<evidence type="ECO:0000256" key="1">
    <source>
        <dbReference type="SAM" id="MobiDB-lite"/>
    </source>
</evidence>
<dbReference type="EMBL" id="AP003852">
    <property type="protein sequence ID" value="BAB63887.1"/>
    <property type="molecule type" value="Genomic_DNA"/>
</dbReference>
<feature type="compositionally biased region" description="Low complexity" evidence="1">
    <location>
        <begin position="11"/>
        <end position="27"/>
    </location>
</feature>
<dbReference type="AlphaFoldDB" id="Q94CN5"/>
<proteinExistence type="predicted"/>
<name>Q94CN5_ORYSJ</name>
<reference evidence="2" key="1">
    <citation type="journal article" date="2002" name="Nature">
        <title>The genome sequence and structure of rice chromosome 1.</title>
        <authorList>
            <person name="Sasaki T."/>
            <person name="Matsumoto T."/>
            <person name="Yamamoto K."/>
            <person name="Sakata K."/>
            <person name="Baba T."/>
            <person name="Katayose Y."/>
            <person name="Wu J."/>
            <person name="Niimura Y."/>
            <person name="Cheng Z."/>
            <person name="Nagamura Y."/>
            <person name="Antonio B.A."/>
            <person name="Kanamori H."/>
            <person name="Hosokawa S."/>
            <person name="Masukawa M."/>
            <person name="Arikawa K."/>
            <person name="Chiden Y."/>
            <person name="Hayashi M."/>
            <person name="Okamoto M."/>
            <person name="Ando T."/>
            <person name="Aoki H."/>
            <person name="Arita K."/>
            <person name="Hamada M."/>
            <person name="Harada C."/>
            <person name="Hijishita S."/>
            <person name="Honda M."/>
            <person name="Ichikawa Y."/>
            <person name="Idonuma A."/>
            <person name="Iijima M."/>
            <person name="Ikeda M."/>
            <person name="Ikeno M."/>
            <person name="Itoh S."/>
            <person name="Itoh T."/>
            <person name="Itoh Y."/>
            <person name="Itoh Y."/>
            <person name="Iwabuchi A."/>
            <person name="Kamiya K."/>
            <person name="Karasawa W."/>
            <person name="Katagiri S."/>
            <person name="Kikuta A."/>
            <person name="Kobayashi N."/>
            <person name="Kono I."/>
            <person name="Machita K."/>
            <person name="Maehara T."/>
            <person name="Mizuno H."/>
            <person name="Mizubayashi T."/>
            <person name="Mukai Y."/>
            <person name="Nagasaki H."/>
            <person name="Nakashima M."/>
            <person name="Nakama Y."/>
            <person name="Nakamichi Y."/>
            <person name="Nakamura M."/>
            <person name="Namiki N."/>
            <person name="Negishi M."/>
            <person name="Ohta I."/>
            <person name="Ono N."/>
            <person name="Saji S."/>
            <person name="Sakai K."/>
            <person name="Shibata M."/>
            <person name="Shimokawa T."/>
            <person name="Shomura A."/>
            <person name="Song J."/>
            <person name="Takazaki Y."/>
            <person name="Terasawa K."/>
            <person name="Tsuji K."/>
            <person name="Waki K."/>
            <person name="Yamagata H."/>
            <person name="Yamane H."/>
            <person name="Yoshiki S."/>
            <person name="Yoshihara R."/>
            <person name="Yukawa K."/>
            <person name="Zhong H."/>
            <person name="Iwama H."/>
            <person name="Endo T."/>
            <person name="Ito H."/>
            <person name="Hahn J.H."/>
            <person name="Kim H.I."/>
            <person name="Eun M.Y."/>
            <person name="Yano M."/>
            <person name="Jiang J."/>
            <person name="Gojobori T."/>
        </authorList>
    </citation>
    <scope>NUCLEOTIDE SEQUENCE [LARGE SCALE GENOMIC DNA]</scope>
</reference>